<reference evidence="1" key="1">
    <citation type="submission" date="2015-12" db="EMBL/GenBank/DDBJ databases">
        <title>Update maize B73 reference genome by single molecule sequencing technologies.</title>
        <authorList>
            <consortium name="Maize Genome Sequencing Project"/>
            <person name="Ware D."/>
        </authorList>
    </citation>
    <scope>NUCLEOTIDE SEQUENCE</scope>
    <source>
        <tissue evidence="1">Seedling</tissue>
    </source>
</reference>
<dbReference type="PaxDb" id="4577-GRMZM2G163683_P01"/>
<dbReference type="eggNOG" id="ENOG502QSIR">
    <property type="taxonomic scope" value="Eukaryota"/>
</dbReference>
<name>A0A1D6JC05_MAIZE</name>
<dbReference type="EMBL" id="CM000786">
    <property type="protein sequence ID" value="AQK45409.1"/>
    <property type="molecule type" value="Genomic_DNA"/>
</dbReference>
<proteinExistence type="predicted"/>
<dbReference type="AlphaFoldDB" id="A0A1D6JC05"/>
<sequence>MGSSWDQRSWRRLVAWTSLLAVR</sequence>
<accession>A0A1D6JC05</accession>
<organism evidence="1">
    <name type="scientific">Zea mays</name>
    <name type="common">Maize</name>
    <dbReference type="NCBI Taxonomy" id="4577"/>
    <lineage>
        <taxon>Eukaryota</taxon>
        <taxon>Viridiplantae</taxon>
        <taxon>Streptophyta</taxon>
        <taxon>Embryophyta</taxon>
        <taxon>Tracheophyta</taxon>
        <taxon>Spermatophyta</taxon>
        <taxon>Magnoliopsida</taxon>
        <taxon>Liliopsida</taxon>
        <taxon>Poales</taxon>
        <taxon>Poaceae</taxon>
        <taxon>PACMAD clade</taxon>
        <taxon>Panicoideae</taxon>
        <taxon>Andropogonodae</taxon>
        <taxon>Andropogoneae</taxon>
        <taxon>Tripsacinae</taxon>
        <taxon>Zea</taxon>
    </lineage>
</organism>
<evidence type="ECO:0000313" key="1">
    <source>
        <dbReference type="EMBL" id="AQK45409.1"/>
    </source>
</evidence>
<protein>
    <submittedName>
        <fullName evidence="1">Hydroxylase3</fullName>
    </submittedName>
</protein>
<gene>
    <name evidence="1" type="ORF">ZEAMMB73_Zm00001d026056</name>
</gene>